<dbReference type="Pfam" id="PF02759">
    <property type="entry name" value="RUN"/>
    <property type="match status" value="1"/>
</dbReference>
<proteinExistence type="predicted"/>
<dbReference type="InterPro" id="IPR058732">
    <property type="entry name" value="RUNDC1_M"/>
</dbReference>
<feature type="domain" description="RUN" evidence="1">
    <location>
        <begin position="390"/>
        <end position="515"/>
    </location>
</feature>
<sequence>MCDKAVADELLHSKNELDISREYDSLSGIRWDPVGANNGDDDSILEYRETDSIEGYCIEMNKLKILEEEQEMLNSSLIALTTHFAQVQFRLKQICDAPTNTKEDLLKELEEFAFKGIPAIQNNHIFNIQSSSPSPYHRYSGKLDDKITDLKIEMQKNKQKELICQLKLQLENLEKYAYESGDADLPQSIVLERQNLIINHLKEKLNFNIEDLCKLSTDDLKWQVDFAINQIVNPLKMKEQLIIQLKTQIADLERFINYLQGEVCVEKLTCTCACPVHTSGLAKSCNSKKTFKKPMINENSTTNLSTVKKLVTLLHMYIMSQMGCGSKKSYGRKKDSLCDWQHLRTRLDIAVEYVFETLADSEYCMNRDSISEEVAYNSDSDSFTNQYDAKITLAVRKHLAICIRDLIQHGTTTDATVNSVVPFVGCFTPRTHNPNNLMHAWEIILKYYEIKNGCRYNSTPAQKLSQSFNLDLIGDQMTSSKQNLLVTIGNIITMHSPYKRSFDSNFKAFICAALK</sequence>
<reference evidence="3" key="1">
    <citation type="submission" date="2025-08" db="UniProtKB">
        <authorList>
            <consortium name="RefSeq"/>
        </authorList>
    </citation>
    <scope>IDENTIFICATION</scope>
</reference>
<organism evidence="2 3">
    <name type="scientific">Ceratosolen solmsi marchali</name>
    <dbReference type="NCBI Taxonomy" id="326594"/>
    <lineage>
        <taxon>Eukaryota</taxon>
        <taxon>Metazoa</taxon>
        <taxon>Ecdysozoa</taxon>
        <taxon>Arthropoda</taxon>
        <taxon>Hexapoda</taxon>
        <taxon>Insecta</taxon>
        <taxon>Pterygota</taxon>
        <taxon>Neoptera</taxon>
        <taxon>Endopterygota</taxon>
        <taxon>Hymenoptera</taxon>
        <taxon>Apocrita</taxon>
        <taxon>Proctotrupomorpha</taxon>
        <taxon>Chalcidoidea</taxon>
        <taxon>Agaonidae</taxon>
        <taxon>Agaoninae</taxon>
        <taxon>Ceratosolen</taxon>
    </lineage>
</organism>
<dbReference type="RefSeq" id="XP_011502924.1">
    <property type="nucleotide sequence ID" value="XM_011504622.1"/>
</dbReference>
<dbReference type="PROSITE" id="PS50826">
    <property type="entry name" value="RUN"/>
    <property type="match status" value="1"/>
</dbReference>
<evidence type="ECO:0000259" key="1">
    <source>
        <dbReference type="PROSITE" id="PS50826"/>
    </source>
</evidence>
<dbReference type="PANTHER" id="PTHR15591:SF19">
    <property type="entry name" value="RUN DOMAIN-CONTAINING PROTEIN 1 ISOFORM X1"/>
    <property type="match status" value="1"/>
</dbReference>
<dbReference type="GeneID" id="105366250"/>
<evidence type="ECO:0000313" key="2">
    <source>
        <dbReference type="Proteomes" id="UP000695007"/>
    </source>
</evidence>
<accession>A0AAJ6YRH7</accession>
<name>A0AAJ6YRH7_9HYME</name>
<evidence type="ECO:0000313" key="3">
    <source>
        <dbReference type="RefSeq" id="XP_011502924.1"/>
    </source>
</evidence>
<dbReference type="Pfam" id="PF26030">
    <property type="entry name" value="RUNDC1"/>
    <property type="match status" value="1"/>
</dbReference>
<dbReference type="PANTHER" id="PTHR15591">
    <property type="entry name" value="RUN AND SH3 DOMAIN CONTAINING"/>
    <property type="match status" value="1"/>
</dbReference>
<dbReference type="InterPro" id="IPR047343">
    <property type="entry name" value="RUSC1_2"/>
</dbReference>
<dbReference type="InterPro" id="IPR004012">
    <property type="entry name" value="Run_dom"/>
</dbReference>
<gene>
    <name evidence="3" type="primary">LOC105366250</name>
</gene>
<dbReference type="KEGG" id="csol:105366250"/>
<keyword evidence="2" id="KW-1185">Reference proteome</keyword>
<dbReference type="AlphaFoldDB" id="A0AAJ6YRH7"/>
<protein>
    <submittedName>
        <fullName evidence="3">RUN domain-containing protein 1</fullName>
    </submittedName>
</protein>
<dbReference type="Proteomes" id="UP000695007">
    <property type="component" value="Unplaced"/>
</dbReference>